<dbReference type="InterPro" id="IPR051242">
    <property type="entry name" value="WD-EF-hand_domain"/>
</dbReference>
<organism evidence="3 4">
    <name type="scientific">Arctia plantaginis</name>
    <name type="common">Wood tiger moth</name>
    <name type="synonym">Phalaena plantaginis</name>
    <dbReference type="NCBI Taxonomy" id="874455"/>
    <lineage>
        <taxon>Eukaryota</taxon>
        <taxon>Metazoa</taxon>
        <taxon>Ecdysozoa</taxon>
        <taxon>Arthropoda</taxon>
        <taxon>Hexapoda</taxon>
        <taxon>Insecta</taxon>
        <taxon>Pterygota</taxon>
        <taxon>Neoptera</taxon>
        <taxon>Endopterygota</taxon>
        <taxon>Lepidoptera</taxon>
        <taxon>Glossata</taxon>
        <taxon>Ditrysia</taxon>
        <taxon>Noctuoidea</taxon>
        <taxon>Erebidae</taxon>
        <taxon>Arctiinae</taxon>
        <taxon>Arctia</taxon>
    </lineage>
</organism>
<protein>
    <submittedName>
        <fullName evidence="3">Uncharacterized protein</fullName>
    </submittedName>
</protein>
<proteinExistence type="predicted"/>
<dbReference type="InterPro" id="IPR036322">
    <property type="entry name" value="WD40_repeat_dom_sf"/>
</dbReference>
<dbReference type="InterPro" id="IPR001680">
    <property type="entry name" value="WD40_rpt"/>
</dbReference>
<evidence type="ECO:0000256" key="1">
    <source>
        <dbReference type="ARBA" id="ARBA00022737"/>
    </source>
</evidence>
<keyword evidence="1" id="KW-0677">Repeat</keyword>
<dbReference type="PANTHER" id="PTHR44324">
    <property type="entry name" value="WD40 REPEAT DOMAIN 95"/>
    <property type="match status" value="1"/>
</dbReference>
<gene>
    <name evidence="3" type="ORF">APLA_LOCUS2594</name>
</gene>
<dbReference type="AlphaFoldDB" id="A0A8S0Z2Y2"/>
<accession>A0A8S0Z2Y2</accession>
<sequence>MSIKSQKSLNEELSEIIEKSYSVRSPSLESLSGEEEDECLARELMKKLTPPVLSKLRRCFKKNKERSKTQDIDRRVEEVMRIAAAEEGIEFAPSESPPEDSLWLDESGFVSALDKIFGHHKYTTHSHKLFHLLDSFSSGKVWWRQLVAKLVAVGARTTSSRAEVWKPLTHLTVKKLDHCKRETIVKLVSLEREESFCYVAVSKGGRVGVYSGDLRLLHSYEMFYHRSGTRSRVKNRWVTDVIFLQDVQYLVLSASDRSLTIYDATTLSHNPLICITGLPNIPMCMAYYPSVSISDTSELALGTERGDIIRIKFLQPRIQFMHLNTTGHINYYFWMELSSPPHSSHCTITQWKRVHARSVRRLRYMDHWLLSCSHDAVASVRLRHMPGLMDDYVFKVLRGVTCFHTIPSLHMVAAGGIDGSVRLWQPGTRAAFATLPTPNSTAILDLVIVAAQEILIAYCNNCTVHIWDIYEECLLQSIKIKFPFLGILGKKVEFGACCIYSGPIRKEQEDSISGMTDFPMSRRASSVYQGSTGGLMLQLNQTDLETKRRMEEETEYTRYNRAELLFTCCDYVYTIAISKIQGDVLGPPADTLRARRPSTWDLHESVDDGSDGEESSSLAAATRPVRSFVPTATPLLLSPSTAELPQTDLETLLENAGLQGILEKDFVLMQGLKNDLNRKLAEIEANKGMMLNAVTIGAPYLALKMYEPSQVEPVDEMYDRYKKIMRLFPGSSVTATPSGSEKSTPRNNKNQKL</sequence>
<dbReference type="EMBL" id="CADEBD010000226">
    <property type="protein sequence ID" value="CAB3226199.1"/>
    <property type="molecule type" value="Genomic_DNA"/>
</dbReference>
<dbReference type="PANTHER" id="PTHR44324:SF3">
    <property type="entry name" value="WD REPEAT-CONTAINING PROTEIN 49-LIKE"/>
    <property type="match status" value="1"/>
</dbReference>
<dbReference type="SUPFAM" id="SSF50978">
    <property type="entry name" value="WD40 repeat-like"/>
    <property type="match status" value="1"/>
</dbReference>
<comment type="caution">
    <text evidence="3">The sequence shown here is derived from an EMBL/GenBank/DDBJ whole genome shotgun (WGS) entry which is preliminary data.</text>
</comment>
<evidence type="ECO:0000313" key="4">
    <source>
        <dbReference type="Proteomes" id="UP000494256"/>
    </source>
</evidence>
<feature type="region of interest" description="Disordered" evidence="2">
    <location>
        <begin position="732"/>
        <end position="753"/>
    </location>
</feature>
<dbReference type="InterPro" id="IPR015943">
    <property type="entry name" value="WD40/YVTN_repeat-like_dom_sf"/>
</dbReference>
<dbReference type="Proteomes" id="UP000494256">
    <property type="component" value="Unassembled WGS sequence"/>
</dbReference>
<feature type="region of interest" description="Disordered" evidence="2">
    <location>
        <begin position="596"/>
        <end position="621"/>
    </location>
</feature>
<dbReference type="Gene3D" id="2.130.10.10">
    <property type="entry name" value="YVTN repeat-like/Quinoprotein amine dehydrogenase"/>
    <property type="match status" value="2"/>
</dbReference>
<evidence type="ECO:0000256" key="2">
    <source>
        <dbReference type="SAM" id="MobiDB-lite"/>
    </source>
</evidence>
<name>A0A8S0Z2Y2_ARCPL</name>
<dbReference type="Pfam" id="PF00400">
    <property type="entry name" value="WD40"/>
    <property type="match status" value="1"/>
</dbReference>
<dbReference type="OrthoDB" id="413361at2759"/>
<reference evidence="3 4" key="1">
    <citation type="submission" date="2020-04" db="EMBL/GenBank/DDBJ databases">
        <authorList>
            <person name="Wallbank WR R."/>
            <person name="Pardo Diaz C."/>
            <person name="Kozak K."/>
            <person name="Martin S."/>
            <person name="Jiggins C."/>
            <person name="Moest M."/>
            <person name="Warren A I."/>
            <person name="Byers J.R.P. K."/>
            <person name="Montejo-Kovacevich G."/>
            <person name="Yen C E."/>
        </authorList>
    </citation>
    <scope>NUCLEOTIDE SEQUENCE [LARGE SCALE GENOMIC DNA]</scope>
</reference>
<dbReference type="SMART" id="SM00320">
    <property type="entry name" value="WD40"/>
    <property type="match status" value="4"/>
</dbReference>
<evidence type="ECO:0000313" key="3">
    <source>
        <dbReference type="EMBL" id="CAB3226199.1"/>
    </source>
</evidence>